<accession>A0A2H0WQ72</accession>
<evidence type="ECO:0000256" key="2">
    <source>
        <dbReference type="ARBA" id="ARBA00022679"/>
    </source>
</evidence>
<feature type="non-terminal residue" evidence="5">
    <location>
        <position position="1"/>
    </location>
</feature>
<proteinExistence type="predicted"/>
<sequence>LKLPWSLKNMNGIAYEIEKKQHGNPSGGDNTICTYGGFLLYRKEIEDLKVFSSLKTKIFPKVFLINSGKRLESTGEMVKAVKDFVFKSPQKAEQIFKETEKITRSFLRYLSGEELNFGDLIKNNERLLEKLGVVSDKTKILIRKIEKNGGSAKISGAGGFKGSSGVILVYHQDPKILLKFAGEENLEMFEVKLGEKGVRSEKKY</sequence>
<comment type="caution">
    <text evidence="5">The sequence shown here is derived from an EMBL/GenBank/DDBJ whole genome shotgun (WGS) entry which is preliminary data.</text>
</comment>
<name>A0A2H0WQ72_9BACT</name>
<dbReference type="GO" id="GO:0005829">
    <property type="term" value="C:cytosol"/>
    <property type="evidence" value="ECO:0007669"/>
    <property type="project" value="TreeGrafter"/>
</dbReference>
<dbReference type="GO" id="GO:0005524">
    <property type="term" value="F:ATP binding"/>
    <property type="evidence" value="ECO:0007669"/>
    <property type="project" value="InterPro"/>
</dbReference>
<gene>
    <name evidence="5" type="ORF">COT64_00840</name>
</gene>
<dbReference type="Proteomes" id="UP000230775">
    <property type="component" value="Unassembled WGS sequence"/>
</dbReference>
<protein>
    <recommendedName>
        <fullName evidence="7">GHMP kinase C-terminal domain-containing protein</fullName>
    </recommendedName>
</protein>
<evidence type="ECO:0000256" key="3">
    <source>
        <dbReference type="ARBA" id="ARBA00022777"/>
    </source>
</evidence>
<keyword evidence="4" id="KW-0460">Magnesium</keyword>
<evidence type="ECO:0000256" key="1">
    <source>
        <dbReference type="ARBA" id="ARBA00022490"/>
    </source>
</evidence>
<dbReference type="SUPFAM" id="SSF55060">
    <property type="entry name" value="GHMP Kinase, C-terminal domain"/>
    <property type="match status" value="1"/>
</dbReference>
<evidence type="ECO:0000313" key="5">
    <source>
        <dbReference type="EMBL" id="PIS14771.1"/>
    </source>
</evidence>
<dbReference type="Gene3D" id="3.30.230.10">
    <property type="match status" value="1"/>
</dbReference>
<dbReference type="PANTHER" id="PTHR43290">
    <property type="entry name" value="MEVALONATE KINASE"/>
    <property type="match status" value="1"/>
</dbReference>
<reference evidence="6" key="1">
    <citation type="submission" date="2017-09" db="EMBL/GenBank/DDBJ databases">
        <title>Depth-based differentiation of microbial function through sediment-hosted aquifers and enrichment of novel symbionts in the deep terrestrial subsurface.</title>
        <authorList>
            <person name="Probst A.J."/>
            <person name="Ladd B."/>
            <person name="Jarett J.K."/>
            <person name="Geller-Mcgrath D.E."/>
            <person name="Sieber C.M.K."/>
            <person name="Emerson J.B."/>
            <person name="Anantharaman K."/>
            <person name="Thomas B.C."/>
            <person name="Malmstrom R."/>
            <person name="Stieglmeier M."/>
            <person name="Klingl A."/>
            <person name="Woyke T."/>
            <person name="Ryan C.M."/>
            <person name="Banfield J.F."/>
        </authorList>
    </citation>
    <scope>NUCLEOTIDE SEQUENCE [LARGE SCALE GENOMIC DNA]</scope>
</reference>
<dbReference type="Gene3D" id="3.30.70.890">
    <property type="entry name" value="GHMP kinase, C-terminal domain"/>
    <property type="match status" value="1"/>
</dbReference>
<keyword evidence="3" id="KW-0418">Kinase</keyword>
<dbReference type="GO" id="GO:0004496">
    <property type="term" value="F:mevalonate kinase activity"/>
    <property type="evidence" value="ECO:0007669"/>
    <property type="project" value="InterPro"/>
</dbReference>
<organism evidence="5 6">
    <name type="scientific">Candidatus Shapirobacteria bacterium CG09_land_8_20_14_0_10_39_12</name>
    <dbReference type="NCBI Taxonomy" id="1974885"/>
    <lineage>
        <taxon>Bacteria</taxon>
        <taxon>Candidatus Shapironibacteriota</taxon>
    </lineage>
</organism>
<dbReference type="InterPro" id="IPR014721">
    <property type="entry name" value="Ribsml_uS5_D2-typ_fold_subgr"/>
</dbReference>
<dbReference type="GO" id="GO:0019287">
    <property type="term" value="P:isopentenyl diphosphate biosynthetic process, mevalonate pathway"/>
    <property type="evidence" value="ECO:0007669"/>
    <property type="project" value="TreeGrafter"/>
</dbReference>
<dbReference type="SUPFAM" id="SSF54211">
    <property type="entry name" value="Ribosomal protein S5 domain 2-like"/>
    <property type="match status" value="1"/>
</dbReference>
<evidence type="ECO:0000313" key="6">
    <source>
        <dbReference type="Proteomes" id="UP000230775"/>
    </source>
</evidence>
<dbReference type="AlphaFoldDB" id="A0A2H0WQ72"/>
<dbReference type="InterPro" id="IPR006205">
    <property type="entry name" value="Mev_gal_kin"/>
</dbReference>
<evidence type="ECO:0000256" key="4">
    <source>
        <dbReference type="ARBA" id="ARBA00022842"/>
    </source>
</evidence>
<dbReference type="InterPro" id="IPR036554">
    <property type="entry name" value="GHMP_kinase_C_sf"/>
</dbReference>
<keyword evidence="1" id="KW-0963">Cytoplasm</keyword>
<dbReference type="InterPro" id="IPR020568">
    <property type="entry name" value="Ribosomal_Su5_D2-typ_SF"/>
</dbReference>
<keyword evidence="2" id="KW-0808">Transferase</keyword>
<dbReference type="EMBL" id="PEZI01000021">
    <property type="protein sequence ID" value="PIS14771.1"/>
    <property type="molecule type" value="Genomic_DNA"/>
</dbReference>
<dbReference type="PANTHER" id="PTHR43290:SF2">
    <property type="entry name" value="MEVALONATE KINASE"/>
    <property type="match status" value="1"/>
</dbReference>
<evidence type="ECO:0008006" key="7">
    <source>
        <dbReference type="Google" id="ProtNLM"/>
    </source>
</evidence>